<dbReference type="EMBL" id="ML179165">
    <property type="protein sequence ID" value="THU96967.1"/>
    <property type="molecule type" value="Genomic_DNA"/>
</dbReference>
<keyword evidence="3" id="KW-1185">Reference proteome</keyword>
<evidence type="ECO:0000256" key="1">
    <source>
        <dbReference type="SAM" id="MobiDB-lite"/>
    </source>
</evidence>
<evidence type="ECO:0000313" key="2">
    <source>
        <dbReference type="EMBL" id="THU96967.1"/>
    </source>
</evidence>
<feature type="region of interest" description="Disordered" evidence="1">
    <location>
        <begin position="347"/>
        <end position="384"/>
    </location>
</feature>
<dbReference type="OrthoDB" id="429813at2759"/>
<feature type="compositionally biased region" description="Acidic residues" evidence="1">
    <location>
        <begin position="353"/>
        <end position="373"/>
    </location>
</feature>
<evidence type="ECO:0000313" key="3">
    <source>
        <dbReference type="Proteomes" id="UP000297245"/>
    </source>
</evidence>
<reference evidence="2 3" key="1">
    <citation type="journal article" date="2019" name="Nat. Ecol. Evol.">
        <title>Megaphylogeny resolves global patterns of mushroom evolution.</title>
        <authorList>
            <person name="Varga T."/>
            <person name="Krizsan K."/>
            <person name="Foldi C."/>
            <person name="Dima B."/>
            <person name="Sanchez-Garcia M."/>
            <person name="Sanchez-Ramirez S."/>
            <person name="Szollosi G.J."/>
            <person name="Szarkandi J.G."/>
            <person name="Papp V."/>
            <person name="Albert L."/>
            <person name="Andreopoulos W."/>
            <person name="Angelini C."/>
            <person name="Antonin V."/>
            <person name="Barry K.W."/>
            <person name="Bougher N.L."/>
            <person name="Buchanan P."/>
            <person name="Buyck B."/>
            <person name="Bense V."/>
            <person name="Catcheside P."/>
            <person name="Chovatia M."/>
            <person name="Cooper J."/>
            <person name="Damon W."/>
            <person name="Desjardin D."/>
            <person name="Finy P."/>
            <person name="Geml J."/>
            <person name="Haridas S."/>
            <person name="Hughes K."/>
            <person name="Justo A."/>
            <person name="Karasinski D."/>
            <person name="Kautmanova I."/>
            <person name="Kiss B."/>
            <person name="Kocsube S."/>
            <person name="Kotiranta H."/>
            <person name="LaButti K.M."/>
            <person name="Lechner B.E."/>
            <person name="Liimatainen K."/>
            <person name="Lipzen A."/>
            <person name="Lukacs Z."/>
            <person name="Mihaltcheva S."/>
            <person name="Morgado L.N."/>
            <person name="Niskanen T."/>
            <person name="Noordeloos M.E."/>
            <person name="Ohm R.A."/>
            <person name="Ortiz-Santana B."/>
            <person name="Ovrebo C."/>
            <person name="Racz N."/>
            <person name="Riley R."/>
            <person name="Savchenko A."/>
            <person name="Shiryaev A."/>
            <person name="Soop K."/>
            <person name="Spirin V."/>
            <person name="Szebenyi C."/>
            <person name="Tomsovsky M."/>
            <person name="Tulloss R.E."/>
            <person name="Uehling J."/>
            <person name="Grigoriev I.V."/>
            <person name="Vagvolgyi C."/>
            <person name="Papp T."/>
            <person name="Martin F.M."/>
            <person name="Miettinen O."/>
            <person name="Hibbett D.S."/>
            <person name="Nagy L.G."/>
        </authorList>
    </citation>
    <scope>NUCLEOTIDE SEQUENCE [LARGE SCALE GENOMIC DNA]</scope>
    <source>
        <strain evidence="2 3">CBS 962.96</strain>
    </source>
</reference>
<name>A0A4S8M479_DENBC</name>
<sequence>MDPRNPSFFHSARQLEFRDSTVNNIHGNFYQSISTIVSEHEEFVISNLRSLRPSDPMNEYYVAVLHVRGMNSLQAVIRRFNRTEDRDRFIALLGKHWWNPLVMRKLWALTIHGDPCLVVDSAAVYTWREAVQGNLIKDNQMTRVKFYLQTYQFCQHEAGTDVERRVWITSGGKENMGVQKLRLFSMEGSIVLDPEKLELDDQIRNEYQMIQPKEDILHQDLRSIISSKWGTVWADELMRSTAYRINMMMLYGNAWERLQVLSSYSDLSYLLDEGGFCYEPKCYFLVPLLTAFDWDVVKVNPFKPKCSFPAPLLTAIKAWYEVNPFKQKCSFPVPLLTAAYKRANETYNKNQSQDDEDQFEDLSDSSDDNEEIATDSPVMPPKPELLQTAAPFLFIESVDAMDVDD</sequence>
<organism evidence="2 3">
    <name type="scientific">Dendrothele bispora (strain CBS 962.96)</name>
    <dbReference type="NCBI Taxonomy" id="1314807"/>
    <lineage>
        <taxon>Eukaryota</taxon>
        <taxon>Fungi</taxon>
        <taxon>Dikarya</taxon>
        <taxon>Basidiomycota</taxon>
        <taxon>Agaricomycotina</taxon>
        <taxon>Agaricomycetes</taxon>
        <taxon>Agaricomycetidae</taxon>
        <taxon>Agaricales</taxon>
        <taxon>Agaricales incertae sedis</taxon>
        <taxon>Dendrothele</taxon>
    </lineage>
</organism>
<accession>A0A4S8M479</accession>
<proteinExistence type="predicted"/>
<gene>
    <name evidence="2" type="ORF">K435DRAFT_796899</name>
</gene>
<protein>
    <submittedName>
        <fullName evidence="2">Uncharacterized protein</fullName>
    </submittedName>
</protein>
<dbReference type="AlphaFoldDB" id="A0A4S8M479"/>
<dbReference type="Proteomes" id="UP000297245">
    <property type="component" value="Unassembled WGS sequence"/>
</dbReference>